<evidence type="ECO:0000259" key="2">
    <source>
        <dbReference type="Pfam" id="PF02541"/>
    </source>
</evidence>
<evidence type="ECO:0000313" key="4">
    <source>
        <dbReference type="Proteomes" id="UP000052258"/>
    </source>
</evidence>
<dbReference type="OrthoDB" id="9807195at2"/>
<dbReference type="AlphaFoldDB" id="A0A0J8GFW6"/>
<dbReference type="RefSeq" id="WP_007476630.1">
    <property type="nucleotide sequence ID" value="NZ_KQ130614.1"/>
</dbReference>
<protein>
    <submittedName>
        <fullName evidence="3">Exopolyphosphatase</fullName>
    </submittedName>
</protein>
<dbReference type="CDD" id="cd24052">
    <property type="entry name" value="ASKHA_NBD_HpPPX-GppA-like"/>
    <property type="match status" value="1"/>
</dbReference>
<dbReference type="Gene3D" id="3.30.420.40">
    <property type="match status" value="1"/>
</dbReference>
<dbReference type="PANTHER" id="PTHR30005:SF0">
    <property type="entry name" value="RETROGRADE REGULATION PROTEIN 2"/>
    <property type="match status" value="1"/>
</dbReference>
<dbReference type="PATRIC" id="fig|1430899.3.peg.1230"/>
<comment type="similarity">
    <text evidence="1">Belongs to the GppA/Ppx family.</text>
</comment>
<dbReference type="GO" id="GO:0006357">
    <property type="term" value="P:regulation of transcription by RNA polymerase II"/>
    <property type="evidence" value="ECO:0007669"/>
    <property type="project" value="TreeGrafter"/>
</dbReference>
<accession>A0A0J8GFW6</accession>
<organism evidence="3 4">
    <name type="scientific">Listeria fleischmannii 1991</name>
    <dbReference type="NCBI Taxonomy" id="1430899"/>
    <lineage>
        <taxon>Bacteria</taxon>
        <taxon>Bacillati</taxon>
        <taxon>Bacillota</taxon>
        <taxon>Bacilli</taxon>
        <taxon>Bacillales</taxon>
        <taxon>Listeriaceae</taxon>
        <taxon>Listeria</taxon>
    </lineage>
</organism>
<dbReference type="SUPFAM" id="SSF53067">
    <property type="entry name" value="Actin-like ATPase domain"/>
    <property type="match status" value="2"/>
</dbReference>
<proteinExistence type="inferred from homology"/>
<dbReference type="PANTHER" id="PTHR30005">
    <property type="entry name" value="EXOPOLYPHOSPHATASE"/>
    <property type="match status" value="1"/>
</dbReference>
<keyword evidence="4" id="KW-1185">Reference proteome</keyword>
<dbReference type="Pfam" id="PF02541">
    <property type="entry name" value="Ppx-GppA"/>
    <property type="match status" value="1"/>
</dbReference>
<dbReference type="InterPro" id="IPR050273">
    <property type="entry name" value="GppA/Ppx_hydrolase"/>
</dbReference>
<dbReference type="InterPro" id="IPR003695">
    <property type="entry name" value="Ppx_GppA_N"/>
</dbReference>
<evidence type="ECO:0000256" key="1">
    <source>
        <dbReference type="ARBA" id="ARBA00007125"/>
    </source>
</evidence>
<evidence type="ECO:0000313" key="3">
    <source>
        <dbReference type="EMBL" id="KMT59919.1"/>
    </source>
</evidence>
<name>A0A0J8GFW6_9LIST</name>
<gene>
    <name evidence="3" type="ORF">X560_1473</name>
</gene>
<dbReference type="InterPro" id="IPR043129">
    <property type="entry name" value="ATPase_NBD"/>
</dbReference>
<feature type="domain" description="Ppx/GppA phosphatase N-terminal" evidence="2">
    <location>
        <begin position="18"/>
        <end position="301"/>
    </location>
</feature>
<dbReference type="EMBL" id="AZHO01000012">
    <property type="protein sequence ID" value="KMT59919.1"/>
    <property type="molecule type" value="Genomic_DNA"/>
</dbReference>
<dbReference type="Gene3D" id="3.30.420.150">
    <property type="entry name" value="Exopolyphosphatase. Domain 2"/>
    <property type="match status" value="1"/>
</dbReference>
<reference evidence="3 4" key="1">
    <citation type="journal article" date="2015" name="Genome Biol. Evol.">
        <title>Comparative Genomics of Listeria Sensu Lato: Genus-Wide Differences in Evolutionary Dynamics and the Progressive Gain of Complex, Potentially Pathogenicity-Related Traits through Lateral Gene Transfer.</title>
        <authorList>
            <person name="Chiara M."/>
            <person name="Caruso M."/>
            <person name="D'Erchia A.M."/>
            <person name="Manzari C."/>
            <person name="Fraccalvieri R."/>
            <person name="Goffredo E."/>
            <person name="Latorre L."/>
            <person name="Miccolupo A."/>
            <person name="Padalino I."/>
            <person name="Santagada G."/>
            <person name="Chiocco D."/>
            <person name="Pesole G."/>
            <person name="Horner D.S."/>
            <person name="Parisi A."/>
        </authorList>
    </citation>
    <scope>NUCLEOTIDE SEQUENCE [LARGE SCALE GENOMIC DNA]</scope>
    <source>
        <strain evidence="3 4">1991</strain>
    </source>
</reference>
<dbReference type="Proteomes" id="UP000052258">
    <property type="component" value="Unassembled WGS sequence"/>
</dbReference>
<comment type="caution">
    <text evidence="3">The sequence shown here is derived from an EMBL/GenBank/DDBJ whole genome shotgun (WGS) entry which is preliminary data.</text>
</comment>
<sequence length="314" mass="35600">MEHFGVIDLGSNSARMTITKINDDATFEVVCQEKEMVRLSEKMGEEKILQDHAIKRTIEALKQFKEKSLEFESLTLRALATAATRQATNQKKFLERIKKDANIELEVIAGTQEAYYDYLGIINTLPITNCVVIDTGGGSTELVLVQNGRAVNLISLPYGAVNLSERFTQKDIISAGDLFELMTFMDKLYTGVWWLRRGHNLPIVALGGSNRTIAKIERRRREILDFENLHGFKMRDFEVYDIFKEVVSKDLKGRGDIGGLSRDRADIITAGMAPLIALMRFLDSDRLVFSQYGLREGAFYEHFFDLQQKGLLEG</sequence>